<dbReference type="Proteomes" id="UP000634136">
    <property type="component" value="Unassembled WGS sequence"/>
</dbReference>
<dbReference type="Pfam" id="PF13676">
    <property type="entry name" value="TIR_2"/>
    <property type="match status" value="1"/>
</dbReference>
<dbReference type="InterPro" id="IPR035897">
    <property type="entry name" value="Toll_tir_struct_dom_sf"/>
</dbReference>
<dbReference type="PROSITE" id="PS50104">
    <property type="entry name" value="TIR"/>
    <property type="match status" value="1"/>
</dbReference>
<reference evidence="3" key="1">
    <citation type="submission" date="2020-09" db="EMBL/GenBank/DDBJ databases">
        <title>Genome-Enabled Discovery of Anthraquinone Biosynthesis in Senna tora.</title>
        <authorList>
            <person name="Kang S.-H."/>
            <person name="Pandey R.P."/>
            <person name="Lee C.-M."/>
            <person name="Sim J.-S."/>
            <person name="Jeong J.-T."/>
            <person name="Choi B.-S."/>
            <person name="Jung M."/>
            <person name="Ginzburg D."/>
            <person name="Zhao K."/>
            <person name="Won S.Y."/>
            <person name="Oh T.-J."/>
            <person name="Yu Y."/>
            <person name="Kim N.-H."/>
            <person name="Lee O.R."/>
            <person name="Lee T.-H."/>
            <person name="Bashyal P."/>
            <person name="Kim T.-S."/>
            <person name="Lee W.-H."/>
            <person name="Kawkins C."/>
            <person name="Kim C.-K."/>
            <person name="Kim J.S."/>
            <person name="Ahn B.O."/>
            <person name="Rhee S.Y."/>
            <person name="Sohng J.K."/>
        </authorList>
    </citation>
    <scope>NUCLEOTIDE SEQUENCE</scope>
    <source>
        <tissue evidence="3">Leaf</tissue>
    </source>
</reference>
<sequence>MQGSVRKLRGAIAVATSTTTTSTCAWDVFINHCGVDTKRNIVGLLHDNLVAKHGIPTFLDRSSMKAGDKMIPKIEEAIDGCKVGVVVLSPRYCHSYFCLHELALLVEAKKRIVPIFFDVKSSQLRVMENIAKYYSPQHLQRFTSALNEARYTVESPRD</sequence>
<name>A0A835CHR6_9FABA</name>
<dbReference type="OrthoDB" id="6078042at2759"/>
<accession>A0A835CHR6</accession>
<evidence type="ECO:0000313" key="3">
    <source>
        <dbReference type="EMBL" id="KAF7842759.1"/>
    </source>
</evidence>
<evidence type="ECO:0000259" key="2">
    <source>
        <dbReference type="PROSITE" id="PS50104"/>
    </source>
</evidence>
<feature type="domain" description="TIR" evidence="2">
    <location>
        <begin position="24"/>
        <end position="158"/>
    </location>
</feature>
<dbReference type="GO" id="GO:0007165">
    <property type="term" value="P:signal transduction"/>
    <property type="evidence" value="ECO:0007669"/>
    <property type="project" value="InterPro"/>
</dbReference>
<dbReference type="EMBL" id="JAAIUW010000002">
    <property type="protein sequence ID" value="KAF7842759.1"/>
    <property type="molecule type" value="Genomic_DNA"/>
</dbReference>
<evidence type="ECO:0000256" key="1">
    <source>
        <dbReference type="ARBA" id="ARBA00023027"/>
    </source>
</evidence>
<protein>
    <submittedName>
        <fullName evidence="3">TMV resistance protein N</fullName>
    </submittedName>
</protein>
<dbReference type="PANTHER" id="PTHR32009">
    <property type="entry name" value="TMV RESISTANCE PROTEIN N-LIKE"/>
    <property type="match status" value="1"/>
</dbReference>
<keyword evidence="1" id="KW-0520">NAD</keyword>
<dbReference type="Gene3D" id="3.40.50.10140">
    <property type="entry name" value="Toll/interleukin-1 receptor homology (TIR) domain"/>
    <property type="match status" value="1"/>
</dbReference>
<dbReference type="InterPro" id="IPR000157">
    <property type="entry name" value="TIR_dom"/>
</dbReference>
<keyword evidence="4" id="KW-1185">Reference proteome</keyword>
<dbReference type="SUPFAM" id="SSF52200">
    <property type="entry name" value="Toll/Interleukin receptor TIR domain"/>
    <property type="match status" value="1"/>
</dbReference>
<proteinExistence type="predicted"/>
<dbReference type="SMART" id="SM00255">
    <property type="entry name" value="TIR"/>
    <property type="match status" value="1"/>
</dbReference>
<dbReference type="AlphaFoldDB" id="A0A835CHR6"/>
<dbReference type="PANTHER" id="PTHR32009:SF131">
    <property type="entry name" value="OS07G0566800 PROTEIN"/>
    <property type="match status" value="1"/>
</dbReference>
<comment type="caution">
    <text evidence="3">The sequence shown here is derived from an EMBL/GenBank/DDBJ whole genome shotgun (WGS) entry which is preliminary data.</text>
</comment>
<organism evidence="3 4">
    <name type="scientific">Senna tora</name>
    <dbReference type="NCBI Taxonomy" id="362788"/>
    <lineage>
        <taxon>Eukaryota</taxon>
        <taxon>Viridiplantae</taxon>
        <taxon>Streptophyta</taxon>
        <taxon>Embryophyta</taxon>
        <taxon>Tracheophyta</taxon>
        <taxon>Spermatophyta</taxon>
        <taxon>Magnoliopsida</taxon>
        <taxon>eudicotyledons</taxon>
        <taxon>Gunneridae</taxon>
        <taxon>Pentapetalae</taxon>
        <taxon>rosids</taxon>
        <taxon>fabids</taxon>
        <taxon>Fabales</taxon>
        <taxon>Fabaceae</taxon>
        <taxon>Caesalpinioideae</taxon>
        <taxon>Cassia clade</taxon>
        <taxon>Senna</taxon>
    </lineage>
</organism>
<evidence type="ECO:0000313" key="4">
    <source>
        <dbReference type="Proteomes" id="UP000634136"/>
    </source>
</evidence>
<gene>
    <name evidence="3" type="ORF">G2W53_005057</name>
</gene>